<keyword evidence="8" id="KW-1185">Reference proteome</keyword>
<evidence type="ECO:0000313" key="7">
    <source>
        <dbReference type="EMBL" id="EEP79500.1"/>
    </source>
</evidence>
<dbReference type="STRING" id="336963.C4JNE0"/>
<dbReference type="eggNOG" id="KOG1396">
    <property type="taxonomic scope" value="Eukaryota"/>
</dbReference>
<dbReference type="Gene3D" id="2.60.120.260">
    <property type="entry name" value="Galactose-binding domain-like"/>
    <property type="match status" value="1"/>
</dbReference>
<evidence type="ECO:0000256" key="2">
    <source>
        <dbReference type="ARBA" id="ARBA00022692"/>
    </source>
</evidence>
<feature type="region of interest" description="Disordered" evidence="5">
    <location>
        <begin position="504"/>
        <end position="584"/>
    </location>
</feature>
<dbReference type="GO" id="GO:0005737">
    <property type="term" value="C:cytoplasm"/>
    <property type="evidence" value="ECO:0007669"/>
    <property type="project" value="TreeGrafter"/>
</dbReference>
<dbReference type="GO" id="GO:0012505">
    <property type="term" value="C:endomembrane system"/>
    <property type="evidence" value="ECO:0007669"/>
    <property type="project" value="UniProtKB-SubCell"/>
</dbReference>
<dbReference type="EMBL" id="CH476616">
    <property type="protein sequence ID" value="EEP79500.1"/>
    <property type="molecule type" value="Genomic_DNA"/>
</dbReference>
<feature type="region of interest" description="Disordered" evidence="5">
    <location>
        <begin position="147"/>
        <end position="172"/>
    </location>
</feature>
<feature type="compositionally biased region" description="Polar residues" evidence="5">
    <location>
        <begin position="550"/>
        <end position="572"/>
    </location>
</feature>
<protein>
    <recommendedName>
        <fullName evidence="6">SUN domain-containing protein</fullName>
    </recommendedName>
</protein>
<feature type="domain" description="SUN" evidence="6">
    <location>
        <begin position="228"/>
        <end position="397"/>
    </location>
</feature>
<accession>C4JNE0</accession>
<feature type="compositionally biased region" description="Polar residues" evidence="5">
    <location>
        <begin position="510"/>
        <end position="538"/>
    </location>
</feature>
<dbReference type="FunFam" id="2.60.120.260:FF:000082">
    <property type="entry name" value="Sad1/UNC domain protein"/>
    <property type="match status" value="1"/>
</dbReference>
<dbReference type="RefSeq" id="XP_002544829.1">
    <property type="nucleotide sequence ID" value="XM_002544783.1"/>
</dbReference>
<gene>
    <name evidence="7" type="ORF">UREG_04346</name>
</gene>
<dbReference type="HOGENOM" id="CLU_006633_0_1_1"/>
<evidence type="ECO:0000313" key="8">
    <source>
        <dbReference type="Proteomes" id="UP000002058"/>
    </source>
</evidence>
<proteinExistence type="predicted"/>
<comment type="subcellular location">
    <subcellularLocation>
        <location evidence="1">Endomembrane system</location>
    </subcellularLocation>
</comment>
<feature type="compositionally biased region" description="Low complexity" evidence="5">
    <location>
        <begin position="786"/>
        <end position="795"/>
    </location>
</feature>
<dbReference type="InParanoid" id="C4JNE0"/>
<keyword evidence="3" id="KW-1133">Transmembrane helix</keyword>
<feature type="region of interest" description="Disordered" evidence="5">
    <location>
        <begin position="189"/>
        <end position="241"/>
    </location>
</feature>
<dbReference type="GO" id="GO:0034975">
    <property type="term" value="P:protein folding in endoplasmic reticulum"/>
    <property type="evidence" value="ECO:0007669"/>
    <property type="project" value="TreeGrafter"/>
</dbReference>
<dbReference type="AlphaFoldDB" id="C4JNE0"/>
<feature type="region of interest" description="Disordered" evidence="5">
    <location>
        <begin position="736"/>
        <end position="849"/>
    </location>
</feature>
<evidence type="ECO:0000259" key="6">
    <source>
        <dbReference type="PROSITE" id="PS51469"/>
    </source>
</evidence>
<dbReference type="OrthoDB" id="434771at2759"/>
<evidence type="ECO:0000256" key="5">
    <source>
        <dbReference type="SAM" id="MobiDB-lite"/>
    </source>
</evidence>
<evidence type="ECO:0000256" key="1">
    <source>
        <dbReference type="ARBA" id="ARBA00004308"/>
    </source>
</evidence>
<dbReference type="PANTHER" id="PTHR12953:SF0">
    <property type="entry name" value="SUN DOMAIN-CONTAINING OSSIFICATION FACTOR"/>
    <property type="match status" value="1"/>
</dbReference>
<dbReference type="GO" id="GO:0016020">
    <property type="term" value="C:membrane"/>
    <property type="evidence" value="ECO:0007669"/>
    <property type="project" value="InterPro"/>
</dbReference>
<feature type="compositionally biased region" description="Polar residues" evidence="5">
    <location>
        <begin position="840"/>
        <end position="849"/>
    </location>
</feature>
<dbReference type="KEGG" id="ure:UREG_04346"/>
<dbReference type="GeneID" id="8438332"/>
<keyword evidence="4" id="KW-0472">Membrane</keyword>
<organism evidence="7 8">
    <name type="scientific">Uncinocarpus reesii (strain UAMH 1704)</name>
    <dbReference type="NCBI Taxonomy" id="336963"/>
    <lineage>
        <taxon>Eukaryota</taxon>
        <taxon>Fungi</taxon>
        <taxon>Dikarya</taxon>
        <taxon>Ascomycota</taxon>
        <taxon>Pezizomycotina</taxon>
        <taxon>Eurotiomycetes</taxon>
        <taxon>Eurotiomycetidae</taxon>
        <taxon>Onygenales</taxon>
        <taxon>Onygenaceae</taxon>
        <taxon>Uncinocarpus</taxon>
    </lineage>
</organism>
<dbReference type="Pfam" id="PF07738">
    <property type="entry name" value="Sad1_UNC"/>
    <property type="match status" value="1"/>
</dbReference>
<reference evidence="8" key="1">
    <citation type="journal article" date="2009" name="Genome Res.">
        <title>Comparative genomic analyses of the human fungal pathogens Coccidioides and their relatives.</title>
        <authorList>
            <person name="Sharpton T.J."/>
            <person name="Stajich J.E."/>
            <person name="Rounsley S.D."/>
            <person name="Gardner M.J."/>
            <person name="Wortman J.R."/>
            <person name="Jordar V.S."/>
            <person name="Maiti R."/>
            <person name="Kodira C.D."/>
            <person name="Neafsey D.E."/>
            <person name="Zeng Q."/>
            <person name="Hung C.-Y."/>
            <person name="McMahan C."/>
            <person name="Muszewska A."/>
            <person name="Grynberg M."/>
            <person name="Mandel M.A."/>
            <person name="Kellner E.M."/>
            <person name="Barker B.M."/>
            <person name="Galgiani J.N."/>
            <person name="Orbach M.J."/>
            <person name="Kirkland T.N."/>
            <person name="Cole G.T."/>
            <person name="Henn M.R."/>
            <person name="Birren B.W."/>
            <person name="Taylor J.W."/>
        </authorList>
    </citation>
    <scope>NUCLEOTIDE SEQUENCE [LARGE SCALE GENOMIC DNA]</scope>
    <source>
        <strain evidence="8">UAMH 1704</strain>
    </source>
</reference>
<dbReference type="FunCoup" id="C4JNE0">
    <property type="interactions" value="36"/>
</dbReference>
<sequence>MRGRWPFLRFDTDIGVLNGLILLFLLPLFVAEDGDFQHPHPQHRQGLDEARWANGQNNGICPVRGVVEIQAEYLRHPMCSVTTGGQDPQGDGFLLNTTETTITTTEKGLETPASTARLESELDTESPLDNEKFLSFEEWKKKNLAKVGQSADNVRGNRPGSGSTEMRRRPYPGKISNALDSLGEEGEIELGFGGFDPDDPNIPPLGKKDARTAQTTSGDESPVTKGTEGEIQSDGVPRRGVARRKDAGTTCKERFNYASFDCAATVLKTNKECTGSSSILIENKDSYMLNECRAKDKFIILELCDDILVDTVVLANYEFFSSIFRTFRVSVSDRYPAKPDKWKELGTYEAANTREIQAFAVENPLIWTRYLKIEFLSHYGNEFYCPVSLVRVHGTTMMEEYKNYGDTARAEEETVQAVQPTQETPGAVSTVDQSNQTQKENCKRNATASVTKTGAESLPDEEALGALCFPELDEIEKLLLGYNVNNMSSIYDLVSEHEYQYDSHDLAESESVTAKATGSTASEDIPQSDTPSTTNGGDKSQKPASEARVASTSSSTEAENDTVVESQRTPIASQPPPPNPTTQESFFKSVHKRLQMLETNSTLSLLYIEEQSRILRDAFNKVEKRQLAKTSSFLENLNATVLHELRDFRQQYDHIWRSVVLEFEQQRQQYHHELFAVTTQLAILADEVVFQKRVSIIQSVFVLLCLGLVLFSRSAVGSYLEFPKVQNMVSRTHSFRSASPSYETPSASPNTVRQRPSYSKANLHRRNVSEDQTDSELCSPTFAYHSPPLSEGPSPSEEEEKGLNEVQSDYARPMSSSPVPVENLATLKRQKSSPAELGEATNNAELRPP</sequence>
<evidence type="ECO:0000256" key="3">
    <source>
        <dbReference type="ARBA" id="ARBA00022989"/>
    </source>
</evidence>
<dbReference type="OMA" id="EFFCPVS"/>
<dbReference type="InterPro" id="IPR012919">
    <property type="entry name" value="SUN_dom"/>
</dbReference>
<dbReference type="PROSITE" id="PS51469">
    <property type="entry name" value="SUN"/>
    <property type="match status" value="1"/>
</dbReference>
<feature type="region of interest" description="Disordered" evidence="5">
    <location>
        <begin position="417"/>
        <end position="447"/>
    </location>
</feature>
<keyword evidence="2" id="KW-0812">Transmembrane</keyword>
<dbReference type="PANTHER" id="PTHR12953">
    <property type="entry name" value="MEMBRANE PROTEIN CH1 RELATED"/>
    <property type="match status" value="1"/>
</dbReference>
<dbReference type="VEuPathDB" id="FungiDB:UREG_04346"/>
<name>C4JNE0_UNCRE</name>
<dbReference type="Proteomes" id="UP000002058">
    <property type="component" value="Unassembled WGS sequence"/>
</dbReference>
<feature type="compositionally biased region" description="Polar residues" evidence="5">
    <location>
        <begin position="736"/>
        <end position="760"/>
    </location>
</feature>
<feature type="compositionally biased region" description="Polar residues" evidence="5">
    <location>
        <begin position="430"/>
        <end position="447"/>
    </location>
</feature>
<evidence type="ECO:0000256" key="4">
    <source>
        <dbReference type="ARBA" id="ARBA00023136"/>
    </source>
</evidence>
<dbReference type="InterPro" id="IPR045120">
    <property type="entry name" value="Suco/Slp1-like"/>
</dbReference>